<proteinExistence type="predicted"/>
<evidence type="ECO:0000313" key="3">
    <source>
        <dbReference type="Proteomes" id="UP000214588"/>
    </source>
</evidence>
<sequence length="185" mass="19431">MKKLLSSPHALATMALLAAINIILSFVTSGFTISFGGIAGIKIGLGGLPVIIAGILLGPLAGGVVGVVSDLVGYLVMPMGPYMPHFTLTAALTGIIPVLVIRMISKNTDVPNFFQLTVGIGLGQIITTVLLVSFFLYSLFGLPLWYTMAGNAISQLISIPIYSYLTLIVLKPATIRTLAKEAVQN</sequence>
<dbReference type="GO" id="GO:0022857">
    <property type="term" value="F:transmembrane transporter activity"/>
    <property type="evidence" value="ECO:0007669"/>
    <property type="project" value="InterPro"/>
</dbReference>
<organism evidence="2 3">
    <name type="scientific">Natranaerobius trueperi</name>
    <dbReference type="NCBI Taxonomy" id="759412"/>
    <lineage>
        <taxon>Bacteria</taxon>
        <taxon>Bacillati</taxon>
        <taxon>Bacillota</taxon>
        <taxon>Clostridia</taxon>
        <taxon>Natranaerobiales</taxon>
        <taxon>Natranaerobiaceae</taxon>
        <taxon>Natranaerobius</taxon>
    </lineage>
</organism>
<feature type="transmembrane region" description="Helical" evidence="1">
    <location>
        <begin position="12"/>
        <end position="38"/>
    </location>
</feature>
<keyword evidence="1" id="KW-0472">Membrane</keyword>
<feature type="transmembrane region" description="Helical" evidence="1">
    <location>
        <begin position="82"/>
        <end position="101"/>
    </location>
</feature>
<comment type="caution">
    <text evidence="2">The sequence shown here is derived from an EMBL/GenBank/DDBJ whole genome shotgun (WGS) entry which is preliminary data.</text>
</comment>
<dbReference type="InterPro" id="IPR030949">
    <property type="entry name" value="ECF_S_folate_fam"/>
</dbReference>
<dbReference type="OrthoDB" id="4624at2"/>
<accession>A0A226BY56</accession>
<keyword evidence="3" id="KW-1185">Reference proteome</keyword>
<keyword evidence="1" id="KW-1133">Transmembrane helix</keyword>
<reference evidence="2 3" key="1">
    <citation type="submission" date="2017-06" db="EMBL/GenBank/DDBJ databases">
        <title>Draft Genome Sequence of Natranaerobius trueperi halophilic, alkalithermophilic bacteria from soda lakes.</title>
        <authorList>
            <person name="Zhao B."/>
        </authorList>
    </citation>
    <scope>NUCLEOTIDE SEQUENCE [LARGE SCALE GENOMIC DNA]</scope>
    <source>
        <strain evidence="2 3">DSM 18760</strain>
    </source>
</reference>
<keyword evidence="1" id="KW-0812">Transmembrane</keyword>
<gene>
    <name evidence="2" type="ORF">CDO51_07045</name>
</gene>
<dbReference type="RefSeq" id="WP_089023595.1">
    <property type="nucleotide sequence ID" value="NZ_NIQC01000013.1"/>
</dbReference>
<dbReference type="Proteomes" id="UP000214588">
    <property type="component" value="Unassembled WGS sequence"/>
</dbReference>
<dbReference type="EMBL" id="NIQC01000013">
    <property type="protein sequence ID" value="OWZ83702.1"/>
    <property type="molecule type" value="Genomic_DNA"/>
</dbReference>
<name>A0A226BY56_9FIRM</name>
<dbReference type="NCBIfam" id="TIGR04518">
    <property type="entry name" value="ECF_S_folT_fam"/>
    <property type="match status" value="1"/>
</dbReference>
<feature type="transmembrane region" description="Helical" evidence="1">
    <location>
        <begin position="113"/>
        <end position="140"/>
    </location>
</feature>
<dbReference type="Gene3D" id="1.10.1760.20">
    <property type="match status" value="1"/>
</dbReference>
<evidence type="ECO:0000313" key="2">
    <source>
        <dbReference type="EMBL" id="OWZ83702.1"/>
    </source>
</evidence>
<dbReference type="AlphaFoldDB" id="A0A226BY56"/>
<dbReference type="InterPro" id="IPR024529">
    <property type="entry name" value="ECF_trnsprt_substrate-spec"/>
</dbReference>
<dbReference type="Pfam" id="PF12822">
    <property type="entry name" value="ECF_trnsprt"/>
    <property type="match status" value="1"/>
</dbReference>
<protein>
    <submittedName>
        <fullName evidence="2">ECF transporter S component</fullName>
    </submittedName>
</protein>
<feature type="transmembrane region" description="Helical" evidence="1">
    <location>
        <begin position="152"/>
        <end position="170"/>
    </location>
</feature>
<evidence type="ECO:0000256" key="1">
    <source>
        <dbReference type="SAM" id="Phobius"/>
    </source>
</evidence>
<feature type="transmembrane region" description="Helical" evidence="1">
    <location>
        <begin position="50"/>
        <end position="76"/>
    </location>
</feature>